<feature type="transmembrane region" description="Helical" evidence="1">
    <location>
        <begin position="104"/>
        <end position="128"/>
    </location>
</feature>
<keyword evidence="1" id="KW-0812">Transmembrane</keyword>
<evidence type="ECO:0000313" key="2">
    <source>
        <dbReference type="EMBL" id="CAD5214059.1"/>
    </source>
</evidence>
<dbReference type="EMBL" id="CAJFCW020000003">
    <property type="protein sequence ID" value="CAG9102001.1"/>
    <property type="molecule type" value="Genomic_DNA"/>
</dbReference>
<gene>
    <name evidence="2" type="ORF">BOKJ2_LOCUS5403</name>
</gene>
<dbReference type="EMBL" id="CAJFDH010000003">
    <property type="protein sequence ID" value="CAD5214059.1"/>
    <property type="molecule type" value="Genomic_DNA"/>
</dbReference>
<reference evidence="2" key="1">
    <citation type="submission" date="2020-09" db="EMBL/GenBank/DDBJ databases">
        <authorList>
            <person name="Kikuchi T."/>
        </authorList>
    </citation>
    <scope>NUCLEOTIDE SEQUENCE</scope>
    <source>
        <strain evidence="2">SH1</strain>
    </source>
</reference>
<protein>
    <submittedName>
        <fullName evidence="2">Uncharacterized protein</fullName>
    </submittedName>
</protein>
<sequence>MLVQSVYSHGLALSLMKFEKYVRMNYFFMGDYLHLGKMEYLWPISTHPFLYGSYATAAYLVARKIILPDLTTEVKYGKIQKIFIMATAGFVWTRLQQRLSEFHFLVLLLSYLHYLVTLSIASVVAATFDKAFLKVKTE</sequence>
<organism evidence="2 3">
    <name type="scientific">Bursaphelenchus okinawaensis</name>
    <dbReference type="NCBI Taxonomy" id="465554"/>
    <lineage>
        <taxon>Eukaryota</taxon>
        <taxon>Metazoa</taxon>
        <taxon>Ecdysozoa</taxon>
        <taxon>Nematoda</taxon>
        <taxon>Chromadorea</taxon>
        <taxon>Rhabditida</taxon>
        <taxon>Tylenchina</taxon>
        <taxon>Tylenchomorpha</taxon>
        <taxon>Aphelenchoidea</taxon>
        <taxon>Aphelenchoididae</taxon>
        <taxon>Bursaphelenchus</taxon>
    </lineage>
</organism>
<keyword evidence="1" id="KW-1133">Transmembrane helix</keyword>
<evidence type="ECO:0000256" key="1">
    <source>
        <dbReference type="SAM" id="Phobius"/>
    </source>
</evidence>
<accession>A0A811KGT7</accession>
<comment type="caution">
    <text evidence="2">The sequence shown here is derived from an EMBL/GenBank/DDBJ whole genome shotgun (WGS) entry which is preliminary data.</text>
</comment>
<name>A0A811KGT7_9BILA</name>
<keyword evidence="3" id="KW-1185">Reference proteome</keyword>
<keyword evidence="1" id="KW-0472">Membrane</keyword>
<dbReference type="Proteomes" id="UP000783686">
    <property type="component" value="Unassembled WGS sequence"/>
</dbReference>
<dbReference type="Proteomes" id="UP000614601">
    <property type="component" value="Unassembled WGS sequence"/>
</dbReference>
<dbReference type="AlphaFoldDB" id="A0A811KGT7"/>
<proteinExistence type="predicted"/>
<evidence type="ECO:0000313" key="3">
    <source>
        <dbReference type="Proteomes" id="UP000614601"/>
    </source>
</evidence>
<dbReference type="OrthoDB" id="10447643at2759"/>